<evidence type="ECO:0000313" key="2">
    <source>
        <dbReference type="Proteomes" id="UP000011668"/>
    </source>
</evidence>
<sequence length="133" mass="14929">MRLSIHEHPLSAYRRHPPVSFRTIRSENSLSSNLGIIHHNGRVRITQSWSSIRRKMPLAGARHRGKCVMGGVKYLALIVTSVQSSGYVLSLRREGFSGNNLGANGGLDRNLEQLLGYDLLCTHSLVNYDQQIY</sequence>
<protein>
    <submittedName>
        <fullName evidence="1">Uncharacterized protein</fullName>
    </submittedName>
</protein>
<dbReference type="Proteomes" id="UP000011668">
    <property type="component" value="Unassembled WGS sequence"/>
</dbReference>
<name>L8X3S0_THACA</name>
<proteinExistence type="predicted"/>
<gene>
    <name evidence="1" type="ORF">AG1IA_01018</name>
</gene>
<dbReference type="AlphaFoldDB" id="L8X3S0"/>
<organism evidence="1 2">
    <name type="scientific">Thanatephorus cucumeris (strain AG1-IA)</name>
    <name type="common">Rice sheath blight fungus</name>
    <name type="synonym">Rhizoctonia solani</name>
    <dbReference type="NCBI Taxonomy" id="983506"/>
    <lineage>
        <taxon>Eukaryota</taxon>
        <taxon>Fungi</taxon>
        <taxon>Dikarya</taxon>
        <taxon>Basidiomycota</taxon>
        <taxon>Agaricomycotina</taxon>
        <taxon>Agaricomycetes</taxon>
        <taxon>Cantharellales</taxon>
        <taxon>Ceratobasidiaceae</taxon>
        <taxon>Rhizoctonia</taxon>
        <taxon>Rhizoctonia solani AG-1</taxon>
    </lineage>
</organism>
<accession>L8X3S0</accession>
<comment type="caution">
    <text evidence="1">The sequence shown here is derived from an EMBL/GenBank/DDBJ whole genome shotgun (WGS) entry which is preliminary data.</text>
</comment>
<dbReference type="EMBL" id="AFRT01000238">
    <property type="protein sequence ID" value="ELU44951.1"/>
    <property type="molecule type" value="Genomic_DNA"/>
</dbReference>
<reference evidence="1 2" key="1">
    <citation type="journal article" date="2013" name="Nat. Commun.">
        <title>The evolution and pathogenic mechanisms of the rice sheath blight pathogen.</title>
        <authorList>
            <person name="Zheng A."/>
            <person name="Lin R."/>
            <person name="Xu L."/>
            <person name="Qin P."/>
            <person name="Tang C."/>
            <person name="Ai P."/>
            <person name="Zhang D."/>
            <person name="Liu Y."/>
            <person name="Sun Z."/>
            <person name="Feng H."/>
            <person name="Wang Y."/>
            <person name="Chen Y."/>
            <person name="Liang X."/>
            <person name="Fu R."/>
            <person name="Li Q."/>
            <person name="Zhang J."/>
            <person name="Yu X."/>
            <person name="Xie Z."/>
            <person name="Ding L."/>
            <person name="Guan P."/>
            <person name="Tang J."/>
            <person name="Liang Y."/>
            <person name="Wang S."/>
            <person name="Deng Q."/>
            <person name="Li S."/>
            <person name="Zhu J."/>
            <person name="Wang L."/>
            <person name="Liu H."/>
            <person name="Li P."/>
        </authorList>
    </citation>
    <scope>NUCLEOTIDE SEQUENCE [LARGE SCALE GENOMIC DNA]</scope>
    <source>
        <strain evidence="2">AG-1 IA</strain>
    </source>
</reference>
<keyword evidence="2" id="KW-1185">Reference proteome</keyword>
<dbReference type="HOGENOM" id="CLU_1908108_0_0_1"/>
<evidence type="ECO:0000313" key="1">
    <source>
        <dbReference type="EMBL" id="ELU44951.1"/>
    </source>
</evidence>